<dbReference type="Proteomes" id="UP000655751">
    <property type="component" value="Unassembled WGS sequence"/>
</dbReference>
<reference evidence="6" key="1">
    <citation type="submission" date="2020-11" db="EMBL/GenBank/DDBJ databases">
        <title>Nocardia NEAU-351.nov., a novel actinomycete isolated from the cow dung.</title>
        <authorList>
            <person name="Zhang X."/>
        </authorList>
    </citation>
    <scope>NUCLEOTIDE SEQUENCE</scope>
    <source>
        <strain evidence="6">NEAU-351</strain>
    </source>
</reference>
<keyword evidence="4" id="KW-0862">Zinc</keyword>
<keyword evidence="2" id="KW-0479">Metal-binding</keyword>
<keyword evidence="3" id="KW-0378">Hydrolase</keyword>
<evidence type="ECO:0000256" key="1">
    <source>
        <dbReference type="ARBA" id="ARBA00001947"/>
    </source>
</evidence>
<gene>
    <name evidence="6" type="ORF">IT779_02050</name>
</gene>
<evidence type="ECO:0000313" key="7">
    <source>
        <dbReference type="Proteomes" id="UP000655751"/>
    </source>
</evidence>
<dbReference type="PANTHER" id="PTHR35005">
    <property type="entry name" value="3-DEHYDRO-SCYLLO-INOSOSE HYDROLASE"/>
    <property type="match status" value="1"/>
</dbReference>
<keyword evidence="7" id="KW-1185">Reference proteome</keyword>
<comment type="caution">
    <text evidence="6">The sequence shown here is derived from an EMBL/GenBank/DDBJ whole genome shotgun (WGS) entry which is preliminary data.</text>
</comment>
<evidence type="ECO:0000256" key="2">
    <source>
        <dbReference type="ARBA" id="ARBA00022723"/>
    </source>
</evidence>
<dbReference type="GO" id="GO:0009231">
    <property type="term" value="P:riboflavin biosynthetic process"/>
    <property type="evidence" value="ECO:0007669"/>
    <property type="project" value="TreeGrafter"/>
</dbReference>
<dbReference type="InterPro" id="IPR024087">
    <property type="entry name" value="Creatininase-like_sf"/>
</dbReference>
<dbReference type="Pfam" id="PF02633">
    <property type="entry name" value="Creatininase"/>
    <property type="match status" value="1"/>
</dbReference>
<comment type="similarity">
    <text evidence="5">Belongs to the creatininase superfamily.</text>
</comment>
<dbReference type="AlphaFoldDB" id="A0A931I723"/>
<evidence type="ECO:0000256" key="3">
    <source>
        <dbReference type="ARBA" id="ARBA00022801"/>
    </source>
</evidence>
<proteinExistence type="inferred from homology"/>
<evidence type="ECO:0000256" key="5">
    <source>
        <dbReference type="ARBA" id="ARBA00024029"/>
    </source>
</evidence>
<dbReference type="GO" id="GO:0046872">
    <property type="term" value="F:metal ion binding"/>
    <property type="evidence" value="ECO:0007669"/>
    <property type="project" value="UniProtKB-KW"/>
</dbReference>
<dbReference type="GO" id="GO:0016811">
    <property type="term" value="F:hydrolase activity, acting on carbon-nitrogen (but not peptide) bonds, in linear amides"/>
    <property type="evidence" value="ECO:0007669"/>
    <property type="project" value="TreeGrafter"/>
</dbReference>
<name>A0A931I723_9NOCA</name>
<dbReference type="SUPFAM" id="SSF102215">
    <property type="entry name" value="Creatininase"/>
    <property type="match status" value="1"/>
</dbReference>
<accession>A0A931I723</accession>
<sequence length="235" mass="25582">MKHLLPTTTSTEAEAQGARTAVLPIGSFEQHGEYHPLVTDTVIACVIAERIAQNYDLLLLPPITFSCSHEHAAFSGSVSIRATTLAAVVADIFDSLARSGVDRLAIVNGHGGNYVLQNVVQESNVDGRRMTLFPYKDDWDDARRAAGMVTSGHEDMHAGELETSILLHTKPELLRPGYETADWRADDRRLLLVKGLGEYTKSGVIGFPSLGTAEKGRRALESLSESFEAHLRALS</sequence>
<dbReference type="Gene3D" id="3.40.50.10310">
    <property type="entry name" value="Creatininase"/>
    <property type="match status" value="1"/>
</dbReference>
<dbReference type="EMBL" id="JADMLG010000001">
    <property type="protein sequence ID" value="MBH0775065.1"/>
    <property type="molecule type" value="Genomic_DNA"/>
</dbReference>
<evidence type="ECO:0000313" key="6">
    <source>
        <dbReference type="EMBL" id="MBH0775065.1"/>
    </source>
</evidence>
<protein>
    <submittedName>
        <fullName evidence="6">Creatininase family protein</fullName>
    </submittedName>
</protein>
<dbReference type="RefSeq" id="WP_332838608.1">
    <property type="nucleotide sequence ID" value="NZ_JADMLG010000001.1"/>
</dbReference>
<evidence type="ECO:0000256" key="4">
    <source>
        <dbReference type="ARBA" id="ARBA00022833"/>
    </source>
</evidence>
<organism evidence="6 7">
    <name type="scientific">Nocardia bovistercoris</name>
    <dbReference type="NCBI Taxonomy" id="2785916"/>
    <lineage>
        <taxon>Bacteria</taxon>
        <taxon>Bacillati</taxon>
        <taxon>Actinomycetota</taxon>
        <taxon>Actinomycetes</taxon>
        <taxon>Mycobacteriales</taxon>
        <taxon>Nocardiaceae</taxon>
        <taxon>Nocardia</taxon>
    </lineage>
</organism>
<dbReference type="InterPro" id="IPR003785">
    <property type="entry name" value="Creatininase/forma_Hydrolase"/>
</dbReference>
<comment type="cofactor">
    <cofactor evidence="1">
        <name>Zn(2+)</name>
        <dbReference type="ChEBI" id="CHEBI:29105"/>
    </cofactor>
</comment>
<dbReference type="PANTHER" id="PTHR35005:SF1">
    <property type="entry name" value="2-AMINO-5-FORMYLAMINO-6-RIBOSYLAMINOPYRIMIDIN-4(3H)-ONE 5'-MONOPHOSPHATE DEFORMYLASE"/>
    <property type="match status" value="1"/>
</dbReference>